<name>B9TDW5_RICCO</name>
<protein>
    <submittedName>
        <fullName evidence="1">Uncharacterized protein</fullName>
    </submittedName>
</protein>
<reference evidence="2" key="1">
    <citation type="journal article" date="2010" name="Nat. Biotechnol.">
        <title>Draft genome sequence of the oilseed species Ricinus communis.</title>
        <authorList>
            <person name="Chan A.P."/>
            <person name="Crabtree J."/>
            <person name="Zhao Q."/>
            <person name="Lorenzi H."/>
            <person name="Orvis J."/>
            <person name="Puiu D."/>
            <person name="Melake-Berhan A."/>
            <person name="Jones K.M."/>
            <person name="Redman J."/>
            <person name="Chen G."/>
            <person name="Cahoon E.B."/>
            <person name="Gedil M."/>
            <person name="Stanke M."/>
            <person name="Haas B.J."/>
            <person name="Wortman J.R."/>
            <person name="Fraser-Liggett C.M."/>
            <person name="Ravel J."/>
            <person name="Rabinowicz P.D."/>
        </authorList>
    </citation>
    <scope>NUCLEOTIDE SEQUENCE [LARGE SCALE GENOMIC DNA]</scope>
    <source>
        <strain evidence="2">cv. Hale</strain>
    </source>
</reference>
<organism evidence="1 2">
    <name type="scientific">Ricinus communis</name>
    <name type="common">Castor bean</name>
    <dbReference type="NCBI Taxonomy" id="3988"/>
    <lineage>
        <taxon>Eukaryota</taxon>
        <taxon>Viridiplantae</taxon>
        <taxon>Streptophyta</taxon>
        <taxon>Embryophyta</taxon>
        <taxon>Tracheophyta</taxon>
        <taxon>Spermatophyta</taxon>
        <taxon>Magnoliopsida</taxon>
        <taxon>eudicotyledons</taxon>
        <taxon>Gunneridae</taxon>
        <taxon>Pentapetalae</taxon>
        <taxon>rosids</taxon>
        <taxon>fabids</taxon>
        <taxon>Malpighiales</taxon>
        <taxon>Euphorbiaceae</taxon>
        <taxon>Acalyphoideae</taxon>
        <taxon>Acalypheae</taxon>
        <taxon>Ricinus</taxon>
    </lineage>
</organism>
<dbReference type="EMBL" id="EQ978532">
    <property type="protein sequence ID" value="EEF25950.1"/>
    <property type="molecule type" value="Genomic_DNA"/>
</dbReference>
<sequence>ARDFAHGKPLARIIIEAQRAEFRLLRLQRIGVRQRASFGAVAAQAIKQRTGHIDMQVRPHHAGAQRQCAARGGVRQPHDAMCLRARAGRRRHIGAAVEQLRGVIGAAGLPAVAQVRAVAAGQRNRAIDFHRRPHPRQRVTGLAVVAGQKQRQRDAARAQRQVGRGAVLHVGPFHRRRVLVAQRALRDQLHHRRPVTVEVHASLHAHAAVHRRAPAMAVTGRARTQVVGGKVALVAIAAHHAERAEAAEGPARRIVRVRRGRRLACPGCTAAQHHHGGQTGLPARYEVDGHTTPVNGVHARTLTARGGVWS</sequence>
<dbReference type="InParanoid" id="B9TDW5"/>
<evidence type="ECO:0000313" key="2">
    <source>
        <dbReference type="Proteomes" id="UP000008311"/>
    </source>
</evidence>
<evidence type="ECO:0000313" key="1">
    <source>
        <dbReference type="EMBL" id="EEF25950.1"/>
    </source>
</evidence>
<keyword evidence="2" id="KW-1185">Reference proteome</keyword>
<feature type="non-terminal residue" evidence="1">
    <location>
        <position position="1"/>
    </location>
</feature>
<dbReference type="AlphaFoldDB" id="B9TDW5"/>
<gene>
    <name evidence="1" type="ORF">RCOM_1916300</name>
</gene>
<dbReference type="Proteomes" id="UP000008311">
    <property type="component" value="Unassembled WGS sequence"/>
</dbReference>
<accession>B9TDW5</accession>
<proteinExistence type="predicted"/>